<dbReference type="InterPro" id="IPR014188">
    <property type="entry name" value="Acrylyl-CoA_reductase_AcuI"/>
</dbReference>
<dbReference type="Proteomes" id="UP000818266">
    <property type="component" value="Unassembled WGS sequence"/>
</dbReference>
<reference evidence="2 3" key="2">
    <citation type="submission" date="2020-03" db="EMBL/GenBank/DDBJ databases">
        <title>Chryseoglobus sp. isolated from a deep-sea seamount.</title>
        <authorList>
            <person name="Zhang D.-C."/>
        </authorList>
    </citation>
    <scope>NUCLEOTIDE SEQUENCE [LARGE SCALE GENOMIC DNA]</scope>
    <source>
        <strain evidence="2 3">KN1116</strain>
    </source>
</reference>
<dbReference type="GO" id="GO:0043957">
    <property type="term" value="F:acryloyl-CoA reductase (NADPH) activity"/>
    <property type="evidence" value="ECO:0007669"/>
    <property type="project" value="TreeGrafter"/>
</dbReference>
<dbReference type="Pfam" id="PF08240">
    <property type="entry name" value="ADH_N"/>
    <property type="match status" value="1"/>
</dbReference>
<dbReference type="EMBL" id="VIKT02000007">
    <property type="protein sequence ID" value="NHF62776.1"/>
    <property type="molecule type" value="Genomic_DNA"/>
</dbReference>
<dbReference type="InterPro" id="IPR013149">
    <property type="entry name" value="ADH-like_C"/>
</dbReference>
<dbReference type="InterPro" id="IPR036291">
    <property type="entry name" value="NAD(P)-bd_dom_sf"/>
</dbReference>
<gene>
    <name evidence="2" type="ORF">FK219_005925</name>
</gene>
<dbReference type="Pfam" id="PF00107">
    <property type="entry name" value="ADH_zinc_N"/>
    <property type="match status" value="1"/>
</dbReference>
<dbReference type="AlphaFoldDB" id="A0A9E5MKL8"/>
<dbReference type="InterPro" id="IPR013154">
    <property type="entry name" value="ADH-like_N"/>
</dbReference>
<proteinExistence type="predicted"/>
<evidence type="ECO:0000259" key="1">
    <source>
        <dbReference type="SMART" id="SM00829"/>
    </source>
</evidence>
<dbReference type="SMART" id="SM00829">
    <property type="entry name" value="PKS_ER"/>
    <property type="match status" value="1"/>
</dbReference>
<dbReference type="OrthoDB" id="9782155at2"/>
<dbReference type="NCBIfam" id="TIGR02823">
    <property type="entry name" value="oxido_YhdH"/>
    <property type="match status" value="1"/>
</dbReference>
<dbReference type="InterPro" id="IPR011032">
    <property type="entry name" value="GroES-like_sf"/>
</dbReference>
<dbReference type="SUPFAM" id="SSF50129">
    <property type="entry name" value="GroES-like"/>
    <property type="match status" value="1"/>
</dbReference>
<dbReference type="InterPro" id="IPR020843">
    <property type="entry name" value="ER"/>
</dbReference>
<dbReference type="CDD" id="cd08288">
    <property type="entry name" value="MDR_yhdh"/>
    <property type="match status" value="1"/>
</dbReference>
<dbReference type="PANTHER" id="PTHR43677:SF1">
    <property type="entry name" value="ACRYLYL-COA REDUCTASE ACUI-RELATED"/>
    <property type="match status" value="1"/>
</dbReference>
<dbReference type="Gene3D" id="3.40.50.720">
    <property type="entry name" value="NAD(P)-binding Rossmann-like Domain"/>
    <property type="match status" value="1"/>
</dbReference>
<evidence type="ECO:0000313" key="2">
    <source>
        <dbReference type="EMBL" id="NHF62776.1"/>
    </source>
</evidence>
<dbReference type="PANTHER" id="PTHR43677">
    <property type="entry name" value="SHORT-CHAIN DEHYDROGENASE/REDUCTASE"/>
    <property type="match status" value="1"/>
</dbReference>
<keyword evidence="3" id="KW-1185">Reference proteome</keyword>
<organism evidence="2 3">
    <name type="scientific">Microcella pacifica</name>
    <dbReference type="NCBI Taxonomy" id="2591847"/>
    <lineage>
        <taxon>Bacteria</taxon>
        <taxon>Bacillati</taxon>
        <taxon>Actinomycetota</taxon>
        <taxon>Actinomycetes</taxon>
        <taxon>Micrococcales</taxon>
        <taxon>Microbacteriaceae</taxon>
        <taxon>Microcella</taxon>
    </lineage>
</organism>
<protein>
    <submittedName>
        <fullName evidence="2">Oxidoreductase</fullName>
    </submittedName>
</protein>
<dbReference type="InterPro" id="IPR051397">
    <property type="entry name" value="Zn-ADH-like_protein"/>
</dbReference>
<accession>A0A9E5MKL8</accession>
<comment type="caution">
    <text evidence="2">The sequence shown here is derived from an EMBL/GenBank/DDBJ whole genome shotgun (WGS) entry which is preliminary data.</text>
</comment>
<name>A0A9E5MKL8_9MICO</name>
<dbReference type="SUPFAM" id="SSF51735">
    <property type="entry name" value="NAD(P)-binding Rossmann-fold domains"/>
    <property type="match status" value="1"/>
</dbReference>
<dbReference type="Gene3D" id="3.90.180.10">
    <property type="entry name" value="Medium-chain alcohol dehydrogenases, catalytic domain"/>
    <property type="match status" value="1"/>
</dbReference>
<feature type="domain" description="Enoyl reductase (ER)" evidence="1">
    <location>
        <begin position="10"/>
        <end position="320"/>
    </location>
</feature>
<sequence length="327" mass="33835">MTRGWQLTRGDDGVDARLLDDVGDPGAGDVTVDVTWSGINYKDALAFTGNPGVMRIDPLVPGIDLVGRVSASDDERWSIGDRVLLNGDGAGETHHGGLAERARVSGGALVAVPDSVDDRQAAGIGTAGFTAMLAVLSLEDHHAELDSVVVTGASGGVGSFAIALLARAGATVIASSGRPEHAEQLRRLGAAEVIDRGELDREGRPLDTQTYSAAIDSVGGRTLATVLSRTQQGGTVAACGLAGGTELPTTVMPFILRGVTLAGINSVHCPTPLRERAWQRLARDLDPDVIDDIVTEVTLDGARSAADDLLAGRVRGRIAVDVRGASR</sequence>
<dbReference type="RefSeq" id="WP_152583368.1">
    <property type="nucleotide sequence ID" value="NZ_JAVJPO010000013.1"/>
</dbReference>
<reference evidence="2 3" key="1">
    <citation type="submission" date="2019-06" db="EMBL/GenBank/DDBJ databases">
        <authorList>
            <person name="De-Chao Zhang Q."/>
        </authorList>
    </citation>
    <scope>NUCLEOTIDE SEQUENCE [LARGE SCALE GENOMIC DNA]</scope>
    <source>
        <strain evidence="2 3">KN1116</strain>
    </source>
</reference>
<evidence type="ECO:0000313" key="3">
    <source>
        <dbReference type="Proteomes" id="UP000818266"/>
    </source>
</evidence>